<dbReference type="OrthoDB" id="74991at2759"/>
<feature type="binding site" evidence="9">
    <location>
        <position position="121"/>
    </location>
    <ligand>
        <name>S-adenosyl-L-methionine</name>
        <dbReference type="ChEBI" id="CHEBI:59789"/>
    </ligand>
</feature>
<feature type="compositionally biased region" description="Basic and acidic residues" evidence="11">
    <location>
        <begin position="33"/>
        <end position="44"/>
    </location>
</feature>
<feature type="binding site" evidence="9">
    <location>
        <position position="191"/>
    </location>
    <ligand>
        <name>S-adenosyl-L-methionine</name>
        <dbReference type="ChEBI" id="CHEBI:59789"/>
    </ligand>
</feature>
<sequence>MEREKEREHGVRIFATDTGTCSWSSRGHRNTGRGRERERDERELERAKRKRRVRSGASELLDLELALRLAYSLTMPRATSERFNRHLSDGPTAKKKSDNGEGGKGALNPIFNTASLGQHILKNPLIVDKANLRASDVVLEIGPGTGNLTVRILEKCKSCTAVEMDPRMAAELTKRVQGKPEQRKLNILVGDFVKTELPYFDVCISNTPYQISSTIVFRLLSQRPICRVAILMFQREFAMRLVARPGDSLWNRLSVNVQLYAKVDHIMKVGRNNFRPPPLVESSVVRIVPIDPPPPVAFAEFDGLTRILFSRKNKVVRANFQAKGVEQVLEANYKAWCAQEGKIIPDDFSMTGLLNQVLDESGFAESRASKMDVDDFLKLLTVFHKHGLHFA</sequence>
<feature type="domain" description="Ribosomal RNA adenine methylase transferase N-terminal" evidence="12">
    <location>
        <begin position="120"/>
        <end position="291"/>
    </location>
</feature>
<dbReference type="EC" id="2.1.1.-" evidence="10"/>
<dbReference type="Gene3D" id="3.40.50.150">
    <property type="entry name" value="Vaccinia Virus protein VP39"/>
    <property type="match status" value="1"/>
</dbReference>
<dbReference type="GO" id="GO:0052909">
    <property type="term" value="F:18S rRNA (adenine(1779)-N(6)/adenine(1780)-N(6))-dimethyltransferase activity"/>
    <property type="evidence" value="ECO:0007669"/>
    <property type="project" value="UniProtKB-EC"/>
</dbReference>
<dbReference type="AlphaFoldDB" id="A0A0D6EP67"/>
<accession>A0A0D6EP67</accession>
<evidence type="ECO:0000259" key="12">
    <source>
        <dbReference type="SMART" id="SM00650"/>
    </source>
</evidence>
<evidence type="ECO:0000313" key="14">
    <source>
        <dbReference type="Proteomes" id="UP000243876"/>
    </source>
</evidence>
<comment type="similarity">
    <text evidence="8 9 10">Belongs to the class I-like SAM-binding methyltransferase superfamily. rRNA adenine N(6)-methyltransferase family.</text>
</comment>
<evidence type="ECO:0000256" key="10">
    <source>
        <dbReference type="RuleBase" id="RU362106"/>
    </source>
</evidence>
<evidence type="ECO:0000256" key="6">
    <source>
        <dbReference type="ARBA" id="ARBA00022884"/>
    </source>
</evidence>
<evidence type="ECO:0000256" key="5">
    <source>
        <dbReference type="ARBA" id="ARBA00022691"/>
    </source>
</evidence>
<dbReference type="InterPro" id="IPR001737">
    <property type="entry name" value="KsgA/Erm"/>
</dbReference>
<evidence type="ECO:0000256" key="7">
    <source>
        <dbReference type="ARBA" id="ARBA00049478"/>
    </source>
</evidence>
<feature type="binding site" evidence="9">
    <location>
        <position position="163"/>
    </location>
    <ligand>
        <name>S-adenosyl-L-methionine</name>
        <dbReference type="ChEBI" id="CHEBI:59789"/>
    </ligand>
</feature>
<evidence type="ECO:0000256" key="4">
    <source>
        <dbReference type="ARBA" id="ARBA00022679"/>
    </source>
</evidence>
<feature type="binding site" evidence="9">
    <location>
        <position position="119"/>
    </location>
    <ligand>
        <name>S-adenosyl-L-methionine</name>
        <dbReference type="ChEBI" id="CHEBI:59789"/>
    </ligand>
</feature>
<proteinExistence type="inferred from homology"/>
<evidence type="ECO:0000256" key="3">
    <source>
        <dbReference type="ARBA" id="ARBA00022603"/>
    </source>
</evidence>
<dbReference type="PANTHER" id="PTHR11727:SF7">
    <property type="entry name" value="DIMETHYLADENOSINE TRANSFERASE-RELATED"/>
    <property type="match status" value="1"/>
</dbReference>
<dbReference type="Pfam" id="PF00398">
    <property type="entry name" value="RrnaAD"/>
    <property type="match status" value="1"/>
</dbReference>
<keyword evidence="5 9" id="KW-0949">S-adenosyl-L-methionine</keyword>
<evidence type="ECO:0000256" key="2">
    <source>
        <dbReference type="ARBA" id="ARBA00022552"/>
    </source>
</evidence>
<dbReference type="PANTHER" id="PTHR11727">
    <property type="entry name" value="DIMETHYLADENOSINE TRANSFERASE"/>
    <property type="match status" value="1"/>
</dbReference>
<protein>
    <recommendedName>
        <fullName evidence="10">rRNA adenine N(6)-methyltransferase</fullName>
        <ecNumber evidence="10">2.1.1.-</ecNumber>
    </recommendedName>
</protein>
<evidence type="ECO:0000256" key="11">
    <source>
        <dbReference type="SAM" id="MobiDB-lite"/>
    </source>
</evidence>
<dbReference type="SUPFAM" id="SSF53335">
    <property type="entry name" value="S-adenosyl-L-methionine-dependent methyltransferases"/>
    <property type="match status" value="1"/>
</dbReference>
<comment type="function">
    <text evidence="1">Specifically dimethylates two adjacent adenosines in the loop of a conserved hairpin near the 3'-end of 18S rRNA in the 40S particle.</text>
</comment>
<keyword evidence="14" id="KW-1185">Reference proteome</keyword>
<dbReference type="Gene3D" id="1.10.8.480">
    <property type="match status" value="1"/>
</dbReference>
<feature type="binding site" evidence="9">
    <location>
        <position position="206"/>
    </location>
    <ligand>
        <name>S-adenosyl-L-methionine</name>
        <dbReference type="ChEBI" id="CHEBI:59789"/>
    </ligand>
</feature>
<dbReference type="GO" id="GO:0003723">
    <property type="term" value="F:RNA binding"/>
    <property type="evidence" value="ECO:0007669"/>
    <property type="project" value="UniProtKB-UniRule"/>
</dbReference>
<comment type="catalytic activity">
    <reaction evidence="7">
        <text>adenosine(1779)/adenosine(1780) in 18S rRNA + 4 S-adenosyl-L-methionine = N(6)-dimethyladenosine(1779)/N(6)-dimethyladenosine(1780) in 18S rRNA + 4 S-adenosyl-L-homocysteine + 4 H(+)</text>
        <dbReference type="Rhea" id="RHEA:42780"/>
        <dbReference type="Rhea" id="RHEA-COMP:10234"/>
        <dbReference type="Rhea" id="RHEA-COMP:10236"/>
        <dbReference type="ChEBI" id="CHEBI:15378"/>
        <dbReference type="ChEBI" id="CHEBI:57856"/>
        <dbReference type="ChEBI" id="CHEBI:59789"/>
        <dbReference type="ChEBI" id="CHEBI:74411"/>
        <dbReference type="ChEBI" id="CHEBI:74493"/>
        <dbReference type="EC" id="2.1.1.183"/>
    </reaction>
</comment>
<organism evidence="13 14">
    <name type="scientific">Sporidiobolus salmonicolor</name>
    <name type="common">Yeast-like fungus</name>
    <name type="synonym">Sporobolomyces salmonicolor</name>
    <dbReference type="NCBI Taxonomy" id="5005"/>
    <lineage>
        <taxon>Eukaryota</taxon>
        <taxon>Fungi</taxon>
        <taxon>Dikarya</taxon>
        <taxon>Basidiomycota</taxon>
        <taxon>Pucciniomycotina</taxon>
        <taxon>Microbotryomycetes</taxon>
        <taxon>Sporidiobolales</taxon>
        <taxon>Sporidiobolaceae</taxon>
        <taxon>Sporobolomyces</taxon>
    </lineage>
</organism>
<feature type="compositionally biased region" description="Basic and acidic residues" evidence="11">
    <location>
        <begin position="1"/>
        <end position="11"/>
    </location>
</feature>
<dbReference type="FunFam" id="3.40.50.150:FF:000007">
    <property type="entry name" value="rRNA adenine N(6)-methyltransferase"/>
    <property type="match status" value="1"/>
</dbReference>
<dbReference type="EMBL" id="CENE01000017">
    <property type="protein sequence ID" value="CEQ41714.1"/>
    <property type="molecule type" value="Genomic_DNA"/>
</dbReference>
<feature type="binding site" evidence="9">
    <location>
        <position position="142"/>
    </location>
    <ligand>
        <name>S-adenosyl-L-methionine</name>
        <dbReference type="ChEBI" id="CHEBI:59789"/>
    </ligand>
</feature>
<dbReference type="InterPro" id="IPR020598">
    <property type="entry name" value="rRNA_Ade_methylase_Trfase_N"/>
</dbReference>
<evidence type="ECO:0000313" key="13">
    <source>
        <dbReference type="EMBL" id="CEQ41714.1"/>
    </source>
</evidence>
<evidence type="ECO:0000256" key="1">
    <source>
        <dbReference type="ARBA" id="ARBA00002977"/>
    </source>
</evidence>
<dbReference type="PROSITE" id="PS51689">
    <property type="entry name" value="SAM_RNA_A_N6_MT"/>
    <property type="match status" value="1"/>
</dbReference>
<evidence type="ECO:0000256" key="8">
    <source>
        <dbReference type="ARBA" id="ARBA00061109"/>
    </source>
</evidence>
<dbReference type="Proteomes" id="UP000243876">
    <property type="component" value="Unassembled WGS sequence"/>
</dbReference>
<dbReference type="NCBIfam" id="TIGR00755">
    <property type="entry name" value="ksgA"/>
    <property type="match status" value="1"/>
</dbReference>
<dbReference type="InterPro" id="IPR011530">
    <property type="entry name" value="rRNA_adenine_dimethylase"/>
</dbReference>
<reference evidence="14" key="1">
    <citation type="submission" date="2015-02" db="EMBL/GenBank/DDBJ databases">
        <authorList>
            <person name="Gon?alves P."/>
        </authorList>
    </citation>
    <scope>NUCLEOTIDE SEQUENCE [LARGE SCALE GENOMIC DNA]</scope>
</reference>
<gene>
    <name evidence="13" type="primary">SPOSA6832_03467</name>
</gene>
<keyword evidence="4 9" id="KW-0808">Transferase</keyword>
<keyword evidence="6 9" id="KW-0694">RNA-binding</keyword>
<evidence type="ECO:0000256" key="9">
    <source>
        <dbReference type="PROSITE-ProRule" id="PRU01026"/>
    </source>
</evidence>
<dbReference type="SMART" id="SM00650">
    <property type="entry name" value="rADc"/>
    <property type="match status" value="1"/>
</dbReference>
<dbReference type="InterPro" id="IPR029063">
    <property type="entry name" value="SAM-dependent_MTases_sf"/>
</dbReference>
<dbReference type="CDD" id="cd02440">
    <property type="entry name" value="AdoMet_MTases"/>
    <property type="match status" value="1"/>
</dbReference>
<keyword evidence="2 10" id="KW-0698">rRNA processing</keyword>
<feature type="region of interest" description="Disordered" evidence="11">
    <location>
        <begin position="82"/>
        <end position="106"/>
    </location>
</feature>
<feature type="region of interest" description="Disordered" evidence="11">
    <location>
        <begin position="1"/>
        <end position="44"/>
    </location>
</feature>
<name>A0A0D6EP67_SPOSA</name>
<keyword evidence="3 9" id="KW-0489">Methyltransferase</keyword>